<reference evidence="8 9" key="1">
    <citation type="journal article" date="2016" name="Nat. Commun.">
        <title>Thousands of microbial genomes shed light on interconnected biogeochemical processes in an aquifer system.</title>
        <authorList>
            <person name="Anantharaman K."/>
            <person name="Brown C.T."/>
            <person name="Hug L.A."/>
            <person name="Sharon I."/>
            <person name="Castelle C.J."/>
            <person name="Probst A.J."/>
            <person name="Thomas B.C."/>
            <person name="Singh A."/>
            <person name="Wilkins M.J."/>
            <person name="Karaoz U."/>
            <person name="Brodie E.L."/>
            <person name="Williams K.H."/>
            <person name="Hubbard S.S."/>
            <person name="Banfield J.F."/>
        </authorList>
    </citation>
    <scope>NUCLEOTIDE SEQUENCE [LARGE SCALE GENOMIC DNA]</scope>
</reference>
<accession>A0A1F5A4X4</accession>
<dbReference type="GO" id="GO:0008961">
    <property type="term" value="F:phosphatidylglycerol-prolipoprotein diacylglyceryl transferase activity"/>
    <property type="evidence" value="ECO:0007669"/>
    <property type="project" value="UniProtKB-UniRule"/>
</dbReference>
<dbReference type="HAMAP" id="MF_01147">
    <property type="entry name" value="Lgt"/>
    <property type="match status" value="1"/>
</dbReference>
<dbReference type="Proteomes" id="UP000177701">
    <property type="component" value="Unassembled WGS sequence"/>
</dbReference>
<comment type="catalytic activity">
    <reaction evidence="7">
        <text>L-cysteinyl-[prolipoprotein] + a 1,2-diacyl-sn-glycero-3-phospho-(1'-sn-glycerol) = an S-1,2-diacyl-sn-glyceryl-L-cysteinyl-[prolipoprotein] + sn-glycerol 1-phosphate + H(+)</text>
        <dbReference type="Rhea" id="RHEA:56712"/>
        <dbReference type="Rhea" id="RHEA-COMP:14679"/>
        <dbReference type="Rhea" id="RHEA-COMP:14680"/>
        <dbReference type="ChEBI" id="CHEBI:15378"/>
        <dbReference type="ChEBI" id="CHEBI:29950"/>
        <dbReference type="ChEBI" id="CHEBI:57685"/>
        <dbReference type="ChEBI" id="CHEBI:64716"/>
        <dbReference type="ChEBI" id="CHEBI:140658"/>
        <dbReference type="EC" id="2.5.1.145"/>
    </reaction>
</comment>
<feature type="binding site" evidence="7">
    <location>
        <position position="130"/>
    </location>
    <ligand>
        <name>a 1,2-diacyl-sn-glycero-3-phospho-(1'-sn-glycerol)</name>
        <dbReference type="ChEBI" id="CHEBI:64716"/>
    </ligand>
</feature>
<comment type="function">
    <text evidence="7">Catalyzes the transfer of the diacylglyceryl group from phosphatidylglycerol to the sulfhydryl group of the N-terminal cysteine of a prolipoprotein, the first step in the formation of mature lipoproteins.</text>
</comment>
<proteinExistence type="inferred from homology"/>
<dbReference type="InterPro" id="IPR001640">
    <property type="entry name" value="Lgt"/>
</dbReference>
<feature type="transmembrane region" description="Helical" evidence="7">
    <location>
        <begin position="86"/>
        <end position="104"/>
    </location>
</feature>
<keyword evidence="4 7" id="KW-0812">Transmembrane</keyword>
<comment type="pathway">
    <text evidence="7">Protein modification; lipoprotein biosynthesis (diacylglyceryl transfer).</text>
</comment>
<evidence type="ECO:0000256" key="7">
    <source>
        <dbReference type="HAMAP-Rule" id="MF_01147"/>
    </source>
</evidence>
<feature type="transmembrane region" description="Helical" evidence="7">
    <location>
        <begin position="13"/>
        <end position="33"/>
    </location>
</feature>
<feature type="transmembrane region" description="Helical" evidence="7">
    <location>
        <begin position="124"/>
        <end position="143"/>
    </location>
</feature>
<gene>
    <name evidence="7" type="primary">lgt</name>
    <name evidence="8" type="ORF">A2V47_06585</name>
</gene>
<dbReference type="EC" id="2.5.1.145" evidence="7"/>
<keyword evidence="2 7" id="KW-1003">Cell membrane</keyword>
<keyword evidence="8" id="KW-0449">Lipoprotein</keyword>
<dbReference type="PANTHER" id="PTHR30589:SF0">
    <property type="entry name" value="PHOSPHATIDYLGLYCEROL--PROLIPOPROTEIN DIACYLGLYCERYL TRANSFERASE"/>
    <property type="match status" value="1"/>
</dbReference>
<organism evidence="8 9">
    <name type="scientific">Candidatus Sediminicultor quintus</name>
    <dbReference type="NCBI Taxonomy" id="1797291"/>
    <lineage>
        <taxon>Bacteria</taxon>
        <taxon>Pseudomonadati</taxon>
        <taxon>Atribacterota</taxon>
        <taxon>Candidatus Phoenicimicrobiia</taxon>
        <taxon>Candidatus Pheonicimicrobiales</taxon>
        <taxon>Candidatus Phoenicimicrobiaceae</taxon>
        <taxon>Candidatus Sediminicultor</taxon>
    </lineage>
</organism>
<sequence>MYRILFTIGSFSIYSYGVMIALAFIAAILFAMGEAKKNQEDPERILDLSLYVILGALIGGRLGYVLTYLDYYMRNPMQILYFRQGGLSFLGGFFVAYFLCWLYVKRTKISFWKYADISAPSIALGIGIGRIGCFLNGCCFGVVSENYGIKFPSFHMPPVYLQQLKDGLIASGSSGTLPVIPTQLYSSLYGFLIFFILLWIKKYKKYDGFLLLSFFILFSISRFTIEFFRFYENNYKVFNLLTITQAILIGVVLVSLRYMNILKKKSKKA</sequence>
<dbReference type="PANTHER" id="PTHR30589">
    <property type="entry name" value="PROLIPOPROTEIN DIACYLGLYCERYL TRANSFERASE"/>
    <property type="match status" value="1"/>
</dbReference>
<keyword evidence="5 7" id="KW-1133">Transmembrane helix</keyword>
<keyword evidence="3 7" id="KW-0808">Transferase</keyword>
<dbReference type="UniPathway" id="UPA00664"/>
<protein>
    <recommendedName>
        <fullName evidence="7">Phosphatidylglycerol--prolipoprotein diacylglyceryl transferase</fullName>
        <ecNumber evidence="7">2.5.1.145</ecNumber>
    </recommendedName>
</protein>
<dbReference type="GO" id="GO:0005886">
    <property type="term" value="C:plasma membrane"/>
    <property type="evidence" value="ECO:0007669"/>
    <property type="project" value="UniProtKB-SubCell"/>
</dbReference>
<feature type="transmembrane region" description="Helical" evidence="7">
    <location>
        <begin position="183"/>
        <end position="200"/>
    </location>
</feature>
<comment type="caution">
    <text evidence="8">The sequence shown here is derived from an EMBL/GenBank/DDBJ whole genome shotgun (WGS) entry which is preliminary data.</text>
</comment>
<evidence type="ECO:0000256" key="6">
    <source>
        <dbReference type="ARBA" id="ARBA00023136"/>
    </source>
</evidence>
<dbReference type="AlphaFoldDB" id="A0A1F5A4X4"/>
<dbReference type="GO" id="GO:0042158">
    <property type="term" value="P:lipoprotein biosynthetic process"/>
    <property type="evidence" value="ECO:0007669"/>
    <property type="project" value="UniProtKB-UniRule"/>
</dbReference>
<comment type="subcellular location">
    <subcellularLocation>
        <location evidence="7">Cell membrane</location>
        <topology evidence="7">Multi-pass membrane protein</topology>
    </subcellularLocation>
</comment>
<feature type="transmembrane region" description="Helical" evidence="7">
    <location>
        <begin position="237"/>
        <end position="259"/>
    </location>
</feature>
<evidence type="ECO:0000256" key="3">
    <source>
        <dbReference type="ARBA" id="ARBA00022679"/>
    </source>
</evidence>
<evidence type="ECO:0000256" key="4">
    <source>
        <dbReference type="ARBA" id="ARBA00022692"/>
    </source>
</evidence>
<evidence type="ECO:0000313" key="9">
    <source>
        <dbReference type="Proteomes" id="UP000177701"/>
    </source>
</evidence>
<evidence type="ECO:0000256" key="1">
    <source>
        <dbReference type="ARBA" id="ARBA00007150"/>
    </source>
</evidence>
<feature type="transmembrane region" description="Helical" evidence="7">
    <location>
        <begin position="209"/>
        <end position="231"/>
    </location>
</feature>
<dbReference type="EMBL" id="MEYH01000105">
    <property type="protein sequence ID" value="OGD13642.1"/>
    <property type="molecule type" value="Genomic_DNA"/>
</dbReference>
<comment type="similarity">
    <text evidence="1 7">Belongs to the Lgt family.</text>
</comment>
<keyword evidence="6 7" id="KW-0472">Membrane</keyword>
<dbReference type="STRING" id="1797291.A2V47_06585"/>
<evidence type="ECO:0000313" key="8">
    <source>
        <dbReference type="EMBL" id="OGD13642.1"/>
    </source>
</evidence>
<feature type="transmembrane region" description="Helical" evidence="7">
    <location>
        <begin position="45"/>
        <end position="66"/>
    </location>
</feature>
<dbReference type="Pfam" id="PF01790">
    <property type="entry name" value="LGT"/>
    <property type="match status" value="1"/>
</dbReference>
<dbReference type="NCBIfam" id="TIGR00544">
    <property type="entry name" value="lgt"/>
    <property type="match status" value="1"/>
</dbReference>
<evidence type="ECO:0000256" key="5">
    <source>
        <dbReference type="ARBA" id="ARBA00022989"/>
    </source>
</evidence>
<evidence type="ECO:0000256" key="2">
    <source>
        <dbReference type="ARBA" id="ARBA00022475"/>
    </source>
</evidence>
<name>A0A1F5A4X4_9BACT</name>